<keyword evidence="4 7" id="KW-1133">Transmembrane helix</keyword>
<comment type="subcellular location">
    <subcellularLocation>
        <location evidence="1">Cell membrane</location>
    </subcellularLocation>
</comment>
<dbReference type="AlphaFoldDB" id="A0A1G8PPG1"/>
<feature type="transmembrane region" description="Helical" evidence="7">
    <location>
        <begin position="64"/>
        <end position="87"/>
    </location>
</feature>
<evidence type="ECO:0000256" key="6">
    <source>
        <dbReference type="SAM" id="Coils"/>
    </source>
</evidence>
<proteinExistence type="predicted"/>
<keyword evidence="5 7" id="KW-0472">Membrane</keyword>
<dbReference type="InterPro" id="IPR022781">
    <property type="entry name" value="Flagellar_biosynth_FliO"/>
</dbReference>
<evidence type="ECO:0000313" key="10">
    <source>
        <dbReference type="Proteomes" id="UP000198853"/>
    </source>
</evidence>
<dbReference type="EMBL" id="FNEN01000009">
    <property type="protein sequence ID" value="SDI94095.1"/>
    <property type="molecule type" value="Genomic_DNA"/>
</dbReference>
<sequence length="205" mass="22533">MKICNARLAVCMMMFLVFCLPHPVAADDSVLDSLNESNDGVVSDEGEGGSEGMGTSEEQSVWSVLFQLGLALAAVILVMFVLLKILANRTNRFQTTKTMQNLGGIGLGNQKSVQLIRVGDRLLVVGVGQSIQLLQEINDEQEAKALKALAESQQTSDFTSKTLALWKGEKAEENDAKQVYARLERQMHEVKQHKEAGFNHLEGRK</sequence>
<evidence type="ECO:0000313" key="9">
    <source>
        <dbReference type="EMBL" id="SDI94095.1"/>
    </source>
</evidence>
<dbReference type="OrthoDB" id="2376965at2"/>
<evidence type="ECO:0000256" key="8">
    <source>
        <dbReference type="SAM" id="SignalP"/>
    </source>
</evidence>
<dbReference type="RefSeq" id="WP_090398849.1">
    <property type="nucleotide sequence ID" value="NZ_FNEN01000009.1"/>
</dbReference>
<keyword evidence="9" id="KW-0282">Flagellum</keyword>
<evidence type="ECO:0000256" key="3">
    <source>
        <dbReference type="ARBA" id="ARBA00022692"/>
    </source>
</evidence>
<keyword evidence="9" id="KW-0966">Cell projection</keyword>
<dbReference type="Proteomes" id="UP000198853">
    <property type="component" value="Unassembled WGS sequence"/>
</dbReference>
<gene>
    <name evidence="9" type="ORF">SAMN04488123_10929</name>
</gene>
<keyword evidence="8" id="KW-0732">Signal</keyword>
<evidence type="ECO:0000256" key="7">
    <source>
        <dbReference type="SAM" id="Phobius"/>
    </source>
</evidence>
<name>A0A1G8PPG1_9BACI</name>
<dbReference type="GO" id="GO:0016020">
    <property type="term" value="C:membrane"/>
    <property type="evidence" value="ECO:0007669"/>
    <property type="project" value="InterPro"/>
</dbReference>
<evidence type="ECO:0000256" key="4">
    <source>
        <dbReference type="ARBA" id="ARBA00022989"/>
    </source>
</evidence>
<feature type="chain" id="PRO_5011529317" evidence="8">
    <location>
        <begin position="27"/>
        <end position="205"/>
    </location>
</feature>
<dbReference type="Pfam" id="PF04347">
    <property type="entry name" value="FliO"/>
    <property type="match status" value="1"/>
</dbReference>
<protein>
    <submittedName>
        <fullName evidence="9">Flagellar protein FliO/FliZ</fullName>
    </submittedName>
</protein>
<evidence type="ECO:0000256" key="1">
    <source>
        <dbReference type="ARBA" id="ARBA00004236"/>
    </source>
</evidence>
<evidence type="ECO:0000256" key="2">
    <source>
        <dbReference type="ARBA" id="ARBA00022475"/>
    </source>
</evidence>
<dbReference type="GO" id="GO:0044781">
    <property type="term" value="P:bacterial-type flagellum organization"/>
    <property type="evidence" value="ECO:0007669"/>
    <property type="project" value="InterPro"/>
</dbReference>
<keyword evidence="9" id="KW-0969">Cilium</keyword>
<keyword evidence="2" id="KW-1003">Cell membrane</keyword>
<keyword evidence="3 7" id="KW-0812">Transmembrane</keyword>
<accession>A0A1G8PPG1</accession>
<keyword evidence="10" id="KW-1185">Reference proteome</keyword>
<feature type="signal peptide" evidence="8">
    <location>
        <begin position="1"/>
        <end position="26"/>
    </location>
</feature>
<keyword evidence="6" id="KW-0175">Coiled coil</keyword>
<feature type="coiled-coil region" evidence="6">
    <location>
        <begin position="131"/>
        <end position="193"/>
    </location>
</feature>
<organism evidence="9 10">
    <name type="scientific">Natribacillus halophilus</name>
    <dbReference type="NCBI Taxonomy" id="549003"/>
    <lineage>
        <taxon>Bacteria</taxon>
        <taxon>Bacillati</taxon>
        <taxon>Bacillota</taxon>
        <taxon>Bacilli</taxon>
        <taxon>Bacillales</taxon>
        <taxon>Bacillaceae</taxon>
        <taxon>Natribacillus</taxon>
    </lineage>
</organism>
<reference evidence="9 10" key="1">
    <citation type="submission" date="2016-10" db="EMBL/GenBank/DDBJ databases">
        <authorList>
            <person name="de Groot N.N."/>
        </authorList>
    </citation>
    <scope>NUCLEOTIDE SEQUENCE [LARGE SCALE GENOMIC DNA]</scope>
    <source>
        <strain evidence="9 10">DSM 21771</strain>
    </source>
</reference>
<evidence type="ECO:0000256" key="5">
    <source>
        <dbReference type="ARBA" id="ARBA00023136"/>
    </source>
</evidence>